<name>A0AA49JGL0_9BACT</name>
<dbReference type="EMBL" id="CP120682">
    <property type="protein sequence ID" value="WKN35431.1"/>
    <property type="molecule type" value="Genomic_DNA"/>
</dbReference>
<evidence type="ECO:0000313" key="2">
    <source>
        <dbReference type="EMBL" id="WKN37243.1"/>
    </source>
</evidence>
<reference evidence="3" key="2">
    <citation type="journal article" date="2024" name="Antonie Van Leeuwenhoek">
        <title>Roseihalotalea indica gen. nov., sp. nov., a halophilic Bacteroidetes from mesopelagic Southwest Indian Ocean with higher carbohydrate metabolic potential.</title>
        <authorList>
            <person name="Chen B."/>
            <person name="Zhang M."/>
            <person name="Lin D."/>
            <person name="Ye J."/>
            <person name="Tang K."/>
        </authorList>
    </citation>
    <scope>NUCLEOTIDE SEQUENCE</scope>
    <source>
        <strain evidence="3">TK19036</strain>
    </source>
</reference>
<evidence type="ECO:0000313" key="3">
    <source>
        <dbReference type="EMBL" id="WKN37464.1"/>
    </source>
</evidence>
<gene>
    <name evidence="2" type="ORF">K4G66_00785</name>
    <name evidence="3" type="ORF">K4G66_01920</name>
    <name evidence="1" type="ORF">K4G66_23945</name>
</gene>
<protein>
    <submittedName>
        <fullName evidence="3">Helix-turn-helix domain containing protein</fullName>
    </submittedName>
</protein>
<organism evidence="3">
    <name type="scientific">Roseihalotalea indica</name>
    <dbReference type="NCBI Taxonomy" id="2867963"/>
    <lineage>
        <taxon>Bacteria</taxon>
        <taxon>Pseudomonadati</taxon>
        <taxon>Bacteroidota</taxon>
        <taxon>Cytophagia</taxon>
        <taxon>Cytophagales</taxon>
        <taxon>Catalimonadaceae</taxon>
        <taxon>Roseihalotalea</taxon>
    </lineage>
</organism>
<dbReference type="EMBL" id="CP120682">
    <property type="protein sequence ID" value="WKN37243.1"/>
    <property type="molecule type" value="Genomic_DNA"/>
</dbReference>
<dbReference type="AlphaFoldDB" id="A0AA49JGL0"/>
<evidence type="ECO:0000313" key="1">
    <source>
        <dbReference type="EMBL" id="WKN35431.1"/>
    </source>
</evidence>
<sequence length="68" mass="7858">MRKKVTEPERLDNFIHSFSSYNSDSKAIVLRLVDQLGSVAQVASLTGLSERTIYDWISEWNKKKNQDL</sequence>
<dbReference type="Pfam" id="PF13384">
    <property type="entry name" value="HTH_23"/>
    <property type="match status" value="1"/>
</dbReference>
<reference evidence="3" key="1">
    <citation type="journal article" date="2023" name="Comput. Struct. Biotechnol. J.">
        <title>Discovery of a novel marine Bacteroidetes with a rich repertoire of carbohydrate-active enzymes.</title>
        <authorList>
            <person name="Chen B."/>
            <person name="Liu G."/>
            <person name="Chen Q."/>
            <person name="Wang H."/>
            <person name="Liu L."/>
            <person name="Tang K."/>
        </authorList>
    </citation>
    <scope>NUCLEOTIDE SEQUENCE</scope>
    <source>
        <strain evidence="3">TK19036</strain>
    </source>
</reference>
<accession>A0AA49JGL0</accession>
<proteinExistence type="predicted"/>
<dbReference type="EMBL" id="CP120682">
    <property type="protein sequence ID" value="WKN37464.1"/>
    <property type="molecule type" value="Genomic_DNA"/>
</dbReference>